<dbReference type="RefSeq" id="XP_047769053.1">
    <property type="nucleotide sequence ID" value="XM_047912767.1"/>
</dbReference>
<evidence type="ECO:0000313" key="2">
    <source>
        <dbReference type="Proteomes" id="UP000756132"/>
    </source>
</evidence>
<keyword evidence="2" id="KW-1185">Reference proteome</keyword>
<proteinExistence type="predicted"/>
<organism evidence="1 2">
    <name type="scientific">Passalora fulva</name>
    <name type="common">Tomato leaf mold</name>
    <name type="synonym">Cladosporium fulvum</name>
    <dbReference type="NCBI Taxonomy" id="5499"/>
    <lineage>
        <taxon>Eukaryota</taxon>
        <taxon>Fungi</taxon>
        <taxon>Dikarya</taxon>
        <taxon>Ascomycota</taxon>
        <taxon>Pezizomycotina</taxon>
        <taxon>Dothideomycetes</taxon>
        <taxon>Dothideomycetidae</taxon>
        <taxon>Mycosphaerellales</taxon>
        <taxon>Mycosphaerellaceae</taxon>
        <taxon>Fulvia</taxon>
    </lineage>
</organism>
<gene>
    <name evidence="1" type="ORF">CLAFUR5_13619</name>
</gene>
<dbReference type="PANTHER" id="PTHR42085:SF1">
    <property type="entry name" value="F-BOX DOMAIN-CONTAINING PROTEIN"/>
    <property type="match status" value="1"/>
</dbReference>
<dbReference type="PANTHER" id="PTHR42085">
    <property type="entry name" value="F-BOX DOMAIN-CONTAINING PROTEIN"/>
    <property type="match status" value="1"/>
</dbReference>
<evidence type="ECO:0000313" key="1">
    <source>
        <dbReference type="EMBL" id="UJO24687.1"/>
    </source>
</evidence>
<dbReference type="AlphaFoldDB" id="A0A9Q8UW99"/>
<name>A0A9Q8UW99_PASFU</name>
<dbReference type="KEGG" id="ffu:CLAFUR5_13619"/>
<sequence>MMGLQQPGPVSRLLQLPGELRNRIYQYAITGLTESEPIDVTIRGIPEPELLRTCKRIRSEAISIYYCENHFRCIASSFDSAVHFGFAQKMISINRSHQVDFQLKPLPMCSEGPVSWPNLKLWVQRLHSKELGFLRDMGLGRPRAETTAQPGAGIRAAEVIMMSGIFSLALDLRETPWSVVEGILENSDAALATLDAAWS</sequence>
<reference evidence="1" key="2">
    <citation type="journal article" date="2022" name="Microb. Genom.">
        <title>A chromosome-scale genome assembly of the tomato pathogen Cladosporium fulvum reveals a compartmentalized genome architecture and the presence of a dispensable chromosome.</title>
        <authorList>
            <person name="Zaccaron A.Z."/>
            <person name="Chen L.H."/>
            <person name="Samaras A."/>
            <person name="Stergiopoulos I."/>
        </authorList>
    </citation>
    <scope>NUCLEOTIDE SEQUENCE</scope>
    <source>
        <strain evidence="1">Race5_Kim</strain>
    </source>
</reference>
<dbReference type="InterPro" id="IPR038883">
    <property type="entry name" value="AN11006-like"/>
</dbReference>
<dbReference type="EMBL" id="CP090174">
    <property type="protein sequence ID" value="UJO24687.1"/>
    <property type="molecule type" value="Genomic_DNA"/>
</dbReference>
<reference evidence="1" key="1">
    <citation type="submission" date="2021-12" db="EMBL/GenBank/DDBJ databases">
        <authorList>
            <person name="Zaccaron A."/>
            <person name="Stergiopoulos I."/>
        </authorList>
    </citation>
    <scope>NUCLEOTIDE SEQUENCE</scope>
    <source>
        <strain evidence="1">Race5_Kim</strain>
    </source>
</reference>
<protein>
    <submittedName>
        <fullName evidence="1">Uncharacterized protein</fullName>
    </submittedName>
</protein>
<dbReference type="Proteomes" id="UP000756132">
    <property type="component" value="Chromosome 12"/>
</dbReference>
<accession>A0A9Q8UW99</accession>
<dbReference type="OrthoDB" id="2951834at2759"/>
<dbReference type="GeneID" id="71993497"/>